<reference evidence="3 4" key="1">
    <citation type="submission" date="2014-04" db="EMBL/GenBank/DDBJ databases">
        <authorList>
            <consortium name="DOE Joint Genome Institute"/>
            <person name="Kuo A."/>
            <person name="Tarkka M."/>
            <person name="Buscot F."/>
            <person name="Kohler A."/>
            <person name="Nagy L.G."/>
            <person name="Floudas D."/>
            <person name="Copeland A."/>
            <person name="Barry K.W."/>
            <person name="Cichocki N."/>
            <person name="Veneault-Fourrey C."/>
            <person name="LaButti K."/>
            <person name="Lindquist E.A."/>
            <person name="Lipzen A."/>
            <person name="Lundell T."/>
            <person name="Morin E."/>
            <person name="Murat C."/>
            <person name="Sun H."/>
            <person name="Tunlid A."/>
            <person name="Henrissat B."/>
            <person name="Grigoriev I.V."/>
            <person name="Hibbett D.S."/>
            <person name="Martin F."/>
            <person name="Nordberg H.P."/>
            <person name="Cantor M.N."/>
            <person name="Hua S.X."/>
        </authorList>
    </citation>
    <scope>NUCLEOTIDE SEQUENCE [LARGE SCALE GENOMIC DNA]</scope>
    <source>
        <strain evidence="3 4">F 1598</strain>
    </source>
</reference>
<feature type="region of interest" description="Disordered" evidence="1">
    <location>
        <begin position="130"/>
        <end position="163"/>
    </location>
</feature>
<evidence type="ECO:0000313" key="3">
    <source>
        <dbReference type="EMBL" id="KIM84137.1"/>
    </source>
</evidence>
<feature type="region of interest" description="Disordered" evidence="1">
    <location>
        <begin position="75"/>
        <end position="95"/>
    </location>
</feature>
<feature type="compositionally biased region" description="Low complexity" evidence="1">
    <location>
        <begin position="393"/>
        <end position="402"/>
    </location>
</feature>
<feature type="transmembrane region" description="Helical" evidence="2">
    <location>
        <begin position="104"/>
        <end position="126"/>
    </location>
</feature>
<feature type="region of interest" description="Disordered" evidence="1">
    <location>
        <begin position="383"/>
        <end position="402"/>
    </location>
</feature>
<keyword evidence="4" id="KW-1185">Reference proteome</keyword>
<keyword evidence="2" id="KW-1133">Transmembrane helix</keyword>
<feature type="compositionally biased region" description="Pro residues" evidence="1">
    <location>
        <begin position="449"/>
        <end position="458"/>
    </location>
</feature>
<dbReference type="STRING" id="765440.A0A0C3C3H7"/>
<reference evidence="4" key="2">
    <citation type="submission" date="2015-01" db="EMBL/GenBank/DDBJ databases">
        <title>Evolutionary Origins and Diversification of the Mycorrhizal Mutualists.</title>
        <authorList>
            <consortium name="DOE Joint Genome Institute"/>
            <consortium name="Mycorrhizal Genomics Consortium"/>
            <person name="Kohler A."/>
            <person name="Kuo A."/>
            <person name="Nagy L.G."/>
            <person name="Floudas D."/>
            <person name="Copeland A."/>
            <person name="Barry K.W."/>
            <person name="Cichocki N."/>
            <person name="Veneault-Fourrey C."/>
            <person name="LaButti K."/>
            <person name="Lindquist E.A."/>
            <person name="Lipzen A."/>
            <person name="Lundell T."/>
            <person name="Morin E."/>
            <person name="Murat C."/>
            <person name="Riley R."/>
            <person name="Ohm R."/>
            <person name="Sun H."/>
            <person name="Tunlid A."/>
            <person name="Henrissat B."/>
            <person name="Grigoriev I.V."/>
            <person name="Hibbett D.S."/>
            <person name="Martin F."/>
        </authorList>
    </citation>
    <scope>NUCLEOTIDE SEQUENCE [LARGE SCALE GENOMIC DNA]</scope>
    <source>
        <strain evidence="4">F 1598</strain>
    </source>
</reference>
<protein>
    <submittedName>
        <fullName evidence="3">Uncharacterized protein</fullName>
    </submittedName>
</protein>
<feature type="region of interest" description="Disordered" evidence="1">
    <location>
        <begin position="1"/>
        <end position="32"/>
    </location>
</feature>
<feature type="compositionally biased region" description="Basic and acidic residues" evidence="1">
    <location>
        <begin position="154"/>
        <end position="163"/>
    </location>
</feature>
<accession>A0A0C3C3H7</accession>
<dbReference type="InParanoid" id="A0A0C3C3H7"/>
<gene>
    <name evidence="3" type="ORF">PILCRDRAFT_6429</name>
</gene>
<name>A0A0C3C3H7_PILCF</name>
<proteinExistence type="predicted"/>
<feature type="compositionally biased region" description="Low complexity" evidence="1">
    <location>
        <begin position="300"/>
        <end position="309"/>
    </location>
</feature>
<feature type="region of interest" description="Disordered" evidence="1">
    <location>
        <begin position="300"/>
        <end position="319"/>
    </location>
</feature>
<evidence type="ECO:0000256" key="2">
    <source>
        <dbReference type="SAM" id="Phobius"/>
    </source>
</evidence>
<evidence type="ECO:0000256" key="1">
    <source>
        <dbReference type="SAM" id="MobiDB-lite"/>
    </source>
</evidence>
<keyword evidence="2" id="KW-0812">Transmembrane</keyword>
<organism evidence="3 4">
    <name type="scientific">Piloderma croceum (strain F 1598)</name>
    <dbReference type="NCBI Taxonomy" id="765440"/>
    <lineage>
        <taxon>Eukaryota</taxon>
        <taxon>Fungi</taxon>
        <taxon>Dikarya</taxon>
        <taxon>Basidiomycota</taxon>
        <taxon>Agaricomycotina</taxon>
        <taxon>Agaricomycetes</taxon>
        <taxon>Agaricomycetidae</taxon>
        <taxon>Atheliales</taxon>
        <taxon>Atheliaceae</taxon>
        <taxon>Piloderma</taxon>
    </lineage>
</organism>
<evidence type="ECO:0000313" key="4">
    <source>
        <dbReference type="Proteomes" id="UP000054166"/>
    </source>
</evidence>
<dbReference type="AlphaFoldDB" id="A0A0C3C3H7"/>
<keyword evidence="2" id="KW-0472">Membrane</keyword>
<sequence length="458" mass="48877">MHVSNHVRLLHKRQNDEPPPLPTAPGLGGGATASNGLGSAATSLIVNQNSAELPAVATSAPALVSGSNIIITNTPTSSPTPSVAPVTSAPTQSSSSNVIPLGTAIGACIGAFIGFLFLVLAGVWCYRRSGRKGRKSGSKGPSSPLSDSRNTRGNTERRRSRLEPWNKLREKELDIWEGMVPSPSTRTVITFPEPTVSPATRGSVDKLGAMFKSSPSLHSTQKSTSSDEHGQLEFGDALAGSAQFAKYHPHLAEELAKTVTPMRANVARQDVGPPISWDGETVHDDDAFLSLHSGRIDSSHLSSASEAMSPTIVRPKVPPSAATPDFHRWESAEVLHYNADQNQTRNPFSDIDLETRKNVNNPFFNAQGPVTKIRASNPFSDSVKRPFTHATQDSSTSMSSTDRAMQSLIAALDVSPEEVEERLRVASMHPSVKSTGSALEDDASVAEFPLPPTQVPLY</sequence>
<dbReference type="OrthoDB" id="2670057at2759"/>
<feature type="region of interest" description="Disordered" evidence="1">
    <location>
        <begin position="427"/>
        <end position="458"/>
    </location>
</feature>
<dbReference type="EMBL" id="KN832988">
    <property type="protein sequence ID" value="KIM84137.1"/>
    <property type="molecule type" value="Genomic_DNA"/>
</dbReference>
<feature type="compositionally biased region" description="Low complexity" evidence="1">
    <location>
        <begin position="75"/>
        <end position="91"/>
    </location>
</feature>
<dbReference type="Proteomes" id="UP000054166">
    <property type="component" value="Unassembled WGS sequence"/>
</dbReference>
<dbReference type="HOGENOM" id="CLU_598597_0_0_1"/>